<name>A0A7V8VBC5_9BACT</name>
<comment type="caution">
    <text evidence="2">The sequence shown here is derived from an EMBL/GenBank/DDBJ whole genome shotgun (WGS) entry which is preliminary data.</text>
</comment>
<dbReference type="PANTHER" id="PTHR47561:SF1">
    <property type="entry name" value="POLYSACCHARIDE DEACETYLASE FAMILY PROTEIN (AFU_ORTHOLOGUE AFUA_6G05030)"/>
    <property type="match status" value="1"/>
</dbReference>
<dbReference type="Gene3D" id="3.20.20.370">
    <property type="entry name" value="Glycoside hydrolase/deacetylase"/>
    <property type="match status" value="1"/>
</dbReference>
<dbReference type="SUPFAM" id="SSF88713">
    <property type="entry name" value="Glycoside hydrolase/deacetylase"/>
    <property type="match status" value="1"/>
</dbReference>
<dbReference type="PROSITE" id="PS51677">
    <property type="entry name" value="NODB"/>
    <property type="match status" value="1"/>
</dbReference>
<dbReference type="Pfam" id="PF01522">
    <property type="entry name" value="Polysacc_deac_1"/>
    <property type="match status" value="1"/>
</dbReference>
<dbReference type="EMBL" id="JACEFB010000001">
    <property type="protein sequence ID" value="MBA2224894.1"/>
    <property type="molecule type" value="Genomic_DNA"/>
</dbReference>
<dbReference type="InterPro" id="IPR002509">
    <property type="entry name" value="NODB_dom"/>
</dbReference>
<dbReference type="GO" id="GO:0016810">
    <property type="term" value="F:hydrolase activity, acting on carbon-nitrogen (but not peptide) bonds"/>
    <property type="evidence" value="ECO:0007669"/>
    <property type="project" value="InterPro"/>
</dbReference>
<dbReference type="CDD" id="cd10941">
    <property type="entry name" value="CE4_PuuE_HpPgdA_like_2"/>
    <property type="match status" value="1"/>
</dbReference>
<accession>A0A7V8VBC5</accession>
<gene>
    <name evidence="2" type="ORF">H0921_01815</name>
</gene>
<dbReference type="InterPro" id="IPR011330">
    <property type="entry name" value="Glyco_hydro/deAcase_b/a-brl"/>
</dbReference>
<keyword evidence="3" id="KW-1185">Reference proteome</keyword>
<reference evidence="2 3" key="1">
    <citation type="submission" date="2020-07" db="EMBL/GenBank/DDBJ databases">
        <title>Thermogemmata thermophila gen. nov., sp. nov., a novel moderate thermophilic planctomycete from a Kamchatka hot spring.</title>
        <authorList>
            <person name="Elcheninov A.G."/>
            <person name="Podosokorskaya O.A."/>
            <person name="Kovaleva O.L."/>
            <person name="Novikov A."/>
            <person name="Bonch-Osmolovskaya E.A."/>
            <person name="Toshchakov S.V."/>
            <person name="Kublanov I.V."/>
        </authorList>
    </citation>
    <scope>NUCLEOTIDE SEQUENCE [LARGE SCALE GENOMIC DNA]</scope>
    <source>
        <strain evidence="2 3">2918</strain>
    </source>
</reference>
<protein>
    <submittedName>
        <fullName evidence="2">DUF3473 domain-containing protein</fullName>
    </submittedName>
</protein>
<sequence length="311" mass="36176">MEAFTNRSLTLGDQAEYILSFDVEEHDRIEAAQRLHCPAGLRYEYARRMEARTRDILAWLATHRQRATFFIVGEVAQKHRSLIRELVAAGHEVAAHGWCHERVDRMTRQQFQEDVRRCKAALEDAAGVLVFGYRAPSFSIGWRTPWVADVLAECGYRYDASIYPVRHDRYGIPEAPRGPFWLLGEQHRLLELPALTWRGLGRNWAVGGGGHFRLWPLAFLHAGLHQVRRLPCPIGVLYFHPWEFDPDQPRLPLRGLARWRTYVGLRRTSRRFQKLLQRYRFVRAWDVVEKLLRTFPPLPTFSLDQAGTLAA</sequence>
<organism evidence="2 3">
    <name type="scientific">Thermogemmata fonticola</name>
    <dbReference type="NCBI Taxonomy" id="2755323"/>
    <lineage>
        <taxon>Bacteria</taxon>
        <taxon>Pseudomonadati</taxon>
        <taxon>Planctomycetota</taxon>
        <taxon>Planctomycetia</taxon>
        <taxon>Gemmatales</taxon>
        <taxon>Gemmataceae</taxon>
        <taxon>Thermogemmata</taxon>
    </lineage>
</organism>
<dbReference type="InterPro" id="IPR045235">
    <property type="entry name" value="PuuE_HpPgdA-like"/>
</dbReference>
<evidence type="ECO:0000259" key="1">
    <source>
        <dbReference type="PROSITE" id="PS51677"/>
    </source>
</evidence>
<evidence type="ECO:0000313" key="3">
    <source>
        <dbReference type="Proteomes" id="UP000542342"/>
    </source>
</evidence>
<feature type="domain" description="NodB homology" evidence="1">
    <location>
        <begin position="37"/>
        <end position="245"/>
    </location>
</feature>
<dbReference type="NCBIfam" id="TIGR03006">
    <property type="entry name" value="pepcterm_polyde"/>
    <property type="match status" value="1"/>
</dbReference>
<dbReference type="PANTHER" id="PTHR47561">
    <property type="entry name" value="POLYSACCHARIDE DEACETYLASE FAMILY PROTEIN (AFU_ORTHOLOGUE AFUA_6G05030)"/>
    <property type="match status" value="1"/>
</dbReference>
<dbReference type="Pfam" id="PF11959">
    <property type="entry name" value="DUF3473"/>
    <property type="match status" value="1"/>
</dbReference>
<dbReference type="GO" id="GO:0005975">
    <property type="term" value="P:carbohydrate metabolic process"/>
    <property type="evidence" value="ECO:0007669"/>
    <property type="project" value="InterPro"/>
</dbReference>
<proteinExistence type="predicted"/>
<dbReference type="InterPro" id="IPR014344">
    <property type="entry name" value="XrtA_polysacc_deacetyl"/>
</dbReference>
<dbReference type="RefSeq" id="WP_194536306.1">
    <property type="nucleotide sequence ID" value="NZ_JACEFB010000001.1"/>
</dbReference>
<evidence type="ECO:0000313" key="2">
    <source>
        <dbReference type="EMBL" id="MBA2224894.1"/>
    </source>
</evidence>
<dbReference type="AlphaFoldDB" id="A0A7V8VBC5"/>
<dbReference type="Proteomes" id="UP000542342">
    <property type="component" value="Unassembled WGS sequence"/>
</dbReference>
<dbReference type="InterPro" id="IPR022560">
    <property type="entry name" value="DUF3473"/>
</dbReference>